<dbReference type="EC" id="5.1.99.3" evidence="2"/>
<dbReference type="Proteomes" id="UP001226691">
    <property type="component" value="Unassembled WGS sequence"/>
</dbReference>
<dbReference type="InterPro" id="IPR053714">
    <property type="entry name" value="Iso_Racemase_Enz_sf"/>
</dbReference>
<dbReference type="PANTHER" id="PTHR28047:SF5">
    <property type="entry name" value="PROTEIN DCG1"/>
    <property type="match status" value="1"/>
</dbReference>
<dbReference type="InterPro" id="IPR052186">
    <property type="entry name" value="Hydantoin_racemase-like"/>
</dbReference>
<proteinExistence type="inferred from homology"/>
<dbReference type="PANTHER" id="PTHR28047">
    <property type="entry name" value="PROTEIN DCG1"/>
    <property type="match status" value="1"/>
</dbReference>
<dbReference type="InterPro" id="IPR001920">
    <property type="entry name" value="Asp/Glu_race"/>
</dbReference>
<dbReference type="GO" id="GO:0047653">
    <property type="term" value="F:allantoin racemase activity"/>
    <property type="evidence" value="ECO:0007669"/>
    <property type="project" value="UniProtKB-EC"/>
</dbReference>
<evidence type="ECO:0000313" key="2">
    <source>
        <dbReference type="EMBL" id="MDQ1124770.1"/>
    </source>
</evidence>
<keyword evidence="3" id="KW-1185">Reference proteome</keyword>
<comment type="caution">
    <text evidence="2">The sequence shown here is derived from an EMBL/GenBank/DDBJ whole genome shotgun (WGS) entry which is preliminary data.</text>
</comment>
<dbReference type="SUPFAM" id="SSF53681">
    <property type="entry name" value="Aspartate/glutamate racemase"/>
    <property type="match status" value="1"/>
</dbReference>
<name>A0ABU0TZ29_MICTR</name>
<reference evidence="2 3" key="1">
    <citation type="submission" date="2023-07" db="EMBL/GenBank/DDBJ databases">
        <title>Functional and genomic diversity of the sorghum phyllosphere microbiome.</title>
        <authorList>
            <person name="Shade A."/>
        </authorList>
    </citation>
    <scope>NUCLEOTIDE SEQUENCE [LARGE SCALE GENOMIC DNA]</scope>
    <source>
        <strain evidence="2 3">SORGH_AS_1207</strain>
    </source>
</reference>
<evidence type="ECO:0000256" key="1">
    <source>
        <dbReference type="ARBA" id="ARBA00038414"/>
    </source>
</evidence>
<dbReference type="Pfam" id="PF01177">
    <property type="entry name" value="Asp_Glu_race"/>
    <property type="match status" value="1"/>
</dbReference>
<accession>A0ABU0TZ29</accession>
<dbReference type="Gene3D" id="3.40.50.12500">
    <property type="match status" value="1"/>
</dbReference>
<dbReference type="EMBL" id="JAUTBF010000001">
    <property type="protein sequence ID" value="MDQ1124770.1"/>
    <property type="molecule type" value="Genomic_DNA"/>
</dbReference>
<organism evidence="2 3">
    <name type="scientific">Microbacterium trichothecenolyticum</name>
    <name type="common">Aureobacterium trichothecenolyticum</name>
    <dbReference type="NCBI Taxonomy" id="69370"/>
    <lineage>
        <taxon>Bacteria</taxon>
        <taxon>Bacillati</taxon>
        <taxon>Actinomycetota</taxon>
        <taxon>Actinomycetes</taxon>
        <taxon>Micrococcales</taxon>
        <taxon>Microbacteriaceae</taxon>
        <taxon>Microbacterium</taxon>
    </lineage>
</organism>
<dbReference type="RefSeq" id="WP_307486544.1">
    <property type="nucleotide sequence ID" value="NZ_JAUTBF010000001.1"/>
</dbReference>
<keyword evidence="2" id="KW-0413">Isomerase</keyword>
<dbReference type="InterPro" id="IPR015942">
    <property type="entry name" value="Asp/Glu/hydantoin_racemase"/>
</dbReference>
<comment type="similarity">
    <text evidence="1">Belongs to the HyuE racemase family.</text>
</comment>
<sequence length="241" mass="25381">MNIVVMNCNTTASMTEAMASTARSVAAPGTVIIGMQPNWGPDSAEGYFDSYLTAAAVLDRMTQLPDDVDAVVMAGFGEHGREGARELLTVPVVDVTEAGAHLALMLGHRYGVVTTLRRAIAQISDSLTTANLLGGCAAIDAADLGVLEIEEDVEATRKAMLVAAHRVIERGAEVIVLGCAGMVGLREYLEEELPVPVIDSIEAATKLAESLVGLGLSTSKYLTYAAPRTKKRPGWPISPSQ</sequence>
<protein>
    <submittedName>
        <fullName evidence="2">Allantoin racemase</fullName>
        <ecNumber evidence="2">5.1.99.3</ecNumber>
    </submittedName>
</protein>
<evidence type="ECO:0000313" key="3">
    <source>
        <dbReference type="Proteomes" id="UP001226691"/>
    </source>
</evidence>
<gene>
    <name evidence="2" type="ORF">QE412_003343</name>
</gene>